<name>A0A6C1B4R2_9RHOO</name>
<evidence type="ECO:0000256" key="1">
    <source>
        <dbReference type="ARBA" id="ARBA00022617"/>
    </source>
</evidence>
<gene>
    <name evidence="7" type="ORF">G3580_13000</name>
</gene>
<organism evidence="7 8">
    <name type="scientific">Nitrogeniibacter mangrovi</name>
    <dbReference type="NCBI Taxonomy" id="2016596"/>
    <lineage>
        <taxon>Bacteria</taxon>
        <taxon>Pseudomonadati</taxon>
        <taxon>Pseudomonadota</taxon>
        <taxon>Betaproteobacteria</taxon>
        <taxon>Rhodocyclales</taxon>
        <taxon>Zoogloeaceae</taxon>
        <taxon>Nitrogeniibacter</taxon>
    </lineage>
</organism>
<dbReference type="PROSITE" id="PS51007">
    <property type="entry name" value="CYTC"/>
    <property type="match status" value="1"/>
</dbReference>
<dbReference type="GO" id="GO:0046872">
    <property type="term" value="F:metal ion binding"/>
    <property type="evidence" value="ECO:0007669"/>
    <property type="project" value="UniProtKB-KW"/>
</dbReference>
<dbReference type="GO" id="GO:0020037">
    <property type="term" value="F:heme binding"/>
    <property type="evidence" value="ECO:0007669"/>
    <property type="project" value="InterPro"/>
</dbReference>
<evidence type="ECO:0000256" key="4">
    <source>
        <dbReference type="PROSITE-ProRule" id="PRU00433"/>
    </source>
</evidence>
<keyword evidence="5" id="KW-0732">Signal</keyword>
<keyword evidence="2 4" id="KW-0479">Metal-binding</keyword>
<dbReference type="KEGG" id="azq:G3580_13000"/>
<dbReference type="Pfam" id="PF00034">
    <property type="entry name" value="Cytochrom_C"/>
    <property type="match status" value="1"/>
</dbReference>
<dbReference type="GO" id="GO:0009055">
    <property type="term" value="F:electron transfer activity"/>
    <property type="evidence" value="ECO:0007669"/>
    <property type="project" value="InterPro"/>
</dbReference>
<dbReference type="SUPFAM" id="SSF46626">
    <property type="entry name" value="Cytochrome c"/>
    <property type="match status" value="1"/>
</dbReference>
<keyword evidence="1 4" id="KW-0349">Heme</keyword>
<keyword evidence="8" id="KW-1185">Reference proteome</keyword>
<proteinExistence type="predicted"/>
<dbReference type="EMBL" id="CP048836">
    <property type="protein sequence ID" value="QID18467.1"/>
    <property type="molecule type" value="Genomic_DNA"/>
</dbReference>
<evidence type="ECO:0000256" key="3">
    <source>
        <dbReference type="ARBA" id="ARBA00023004"/>
    </source>
</evidence>
<sequence>MNEPRTDPVIMLRFAALILALVAMTAHADMSIPTPSPGFKPRLIVGKTLYDKNCAKCHGADLTGTHQGPPMLNPIYRPGHHADPAFQMAVAHGAQAHHWPFGDMPPVPGLTPDDVGHITAYIRMRQRHAGIE</sequence>
<dbReference type="InterPro" id="IPR036909">
    <property type="entry name" value="Cyt_c-like_dom_sf"/>
</dbReference>
<accession>A0A6C1B4R2</accession>
<reference evidence="7 8" key="1">
    <citation type="submission" date="2020-02" db="EMBL/GenBank/DDBJ databases">
        <title>Nitrogenibacter mangrovi gen. nov., sp. nov. isolated from mangrove sediment, a denitrifying betaproteobacterium.</title>
        <authorList>
            <person name="Liao H."/>
            <person name="Tian Y."/>
        </authorList>
    </citation>
    <scope>NUCLEOTIDE SEQUENCE [LARGE SCALE GENOMIC DNA]</scope>
    <source>
        <strain evidence="7 8">M9-3-2</strain>
    </source>
</reference>
<dbReference type="InterPro" id="IPR009056">
    <property type="entry name" value="Cyt_c-like_dom"/>
</dbReference>
<feature type="chain" id="PRO_5025641100" evidence="5">
    <location>
        <begin position="29"/>
        <end position="132"/>
    </location>
</feature>
<keyword evidence="3 4" id="KW-0408">Iron</keyword>
<evidence type="ECO:0000256" key="5">
    <source>
        <dbReference type="SAM" id="SignalP"/>
    </source>
</evidence>
<dbReference type="RefSeq" id="WP_173766149.1">
    <property type="nucleotide sequence ID" value="NZ_CP048836.1"/>
</dbReference>
<feature type="domain" description="Cytochrome c" evidence="6">
    <location>
        <begin position="41"/>
        <end position="126"/>
    </location>
</feature>
<evidence type="ECO:0000256" key="2">
    <source>
        <dbReference type="ARBA" id="ARBA00022723"/>
    </source>
</evidence>
<evidence type="ECO:0000313" key="8">
    <source>
        <dbReference type="Proteomes" id="UP000501991"/>
    </source>
</evidence>
<protein>
    <submittedName>
        <fullName evidence="7">Cytochrome c</fullName>
    </submittedName>
</protein>
<evidence type="ECO:0000313" key="7">
    <source>
        <dbReference type="EMBL" id="QID18467.1"/>
    </source>
</evidence>
<dbReference type="Gene3D" id="1.10.760.10">
    <property type="entry name" value="Cytochrome c-like domain"/>
    <property type="match status" value="1"/>
</dbReference>
<dbReference type="Proteomes" id="UP000501991">
    <property type="component" value="Chromosome"/>
</dbReference>
<evidence type="ECO:0000259" key="6">
    <source>
        <dbReference type="PROSITE" id="PS51007"/>
    </source>
</evidence>
<feature type="signal peptide" evidence="5">
    <location>
        <begin position="1"/>
        <end position="28"/>
    </location>
</feature>
<dbReference type="AlphaFoldDB" id="A0A6C1B4R2"/>